<sequence>MEVTLPLVFYLPKQHIWPQQDKLECALLKQQRLIDIAMDKRG</sequence>
<organism evidence="1">
    <name type="scientific">marine metagenome</name>
    <dbReference type="NCBI Taxonomy" id="408172"/>
    <lineage>
        <taxon>unclassified sequences</taxon>
        <taxon>metagenomes</taxon>
        <taxon>ecological metagenomes</taxon>
    </lineage>
</organism>
<evidence type="ECO:0000313" key="1">
    <source>
        <dbReference type="EMBL" id="SVB41440.1"/>
    </source>
</evidence>
<accession>A0A382DSP0</accession>
<reference evidence="1" key="1">
    <citation type="submission" date="2018-05" db="EMBL/GenBank/DDBJ databases">
        <authorList>
            <person name="Lanie J.A."/>
            <person name="Ng W.-L."/>
            <person name="Kazmierczak K.M."/>
            <person name="Andrzejewski T.M."/>
            <person name="Davidsen T.M."/>
            <person name="Wayne K.J."/>
            <person name="Tettelin H."/>
            <person name="Glass J.I."/>
            <person name="Rusch D."/>
            <person name="Podicherti R."/>
            <person name="Tsui H.-C.T."/>
            <person name="Winkler M.E."/>
        </authorList>
    </citation>
    <scope>NUCLEOTIDE SEQUENCE</scope>
</reference>
<dbReference type="AlphaFoldDB" id="A0A382DSP0"/>
<name>A0A382DSP0_9ZZZZ</name>
<gene>
    <name evidence="1" type="ORF">METZ01_LOCUS194294</name>
</gene>
<dbReference type="EMBL" id="UINC01040909">
    <property type="protein sequence ID" value="SVB41440.1"/>
    <property type="molecule type" value="Genomic_DNA"/>
</dbReference>
<proteinExistence type="predicted"/>
<protein>
    <submittedName>
        <fullName evidence="1">Uncharacterized protein</fullName>
    </submittedName>
</protein>